<name>A0AAU8JHC9_9CYAN</name>
<dbReference type="InterPro" id="IPR013424">
    <property type="entry name" value="Ice-binding_C"/>
</dbReference>
<proteinExistence type="predicted"/>
<keyword evidence="1" id="KW-0732">Signal</keyword>
<evidence type="ECO:0000313" key="3">
    <source>
        <dbReference type="EMBL" id="XCM38178.1"/>
    </source>
</evidence>
<protein>
    <submittedName>
        <fullName evidence="3">PEP-CTERM sorting domain-containing protein</fullName>
    </submittedName>
</protein>
<accession>A0AAU8JHC9</accession>
<evidence type="ECO:0000259" key="2">
    <source>
        <dbReference type="Pfam" id="PF07589"/>
    </source>
</evidence>
<dbReference type="Pfam" id="PF07589">
    <property type="entry name" value="PEP-CTERM"/>
    <property type="match status" value="1"/>
</dbReference>
<reference evidence="3" key="1">
    <citation type="submission" date="2024-07" db="EMBL/GenBank/DDBJ databases">
        <authorList>
            <person name="Kim Y.J."/>
            <person name="Jeong J.Y."/>
        </authorList>
    </citation>
    <scope>NUCLEOTIDE SEQUENCE</scope>
    <source>
        <strain evidence="3">GIHE-MW2</strain>
    </source>
</reference>
<feature type="chain" id="PRO_5043672527" evidence="1">
    <location>
        <begin position="18"/>
        <end position="281"/>
    </location>
</feature>
<feature type="signal peptide" evidence="1">
    <location>
        <begin position="1"/>
        <end position="17"/>
    </location>
</feature>
<dbReference type="NCBIfam" id="TIGR02595">
    <property type="entry name" value="PEP_CTERM"/>
    <property type="match status" value="1"/>
</dbReference>
<dbReference type="EMBL" id="CP159837">
    <property type="protein sequence ID" value="XCM38178.1"/>
    <property type="molecule type" value="Genomic_DNA"/>
</dbReference>
<evidence type="ECO:0000256" key="1">
    <source>
        <dbReference type="SAM" id="SignalP"/>
    </source>
</evidence>
<dbReference type="AlphaFoldDB" id="A0AAU8JHC9"/>
<dbReference type="RefSeq" id="WP_054466520.1">
    <property type="nucleotide sequence ID" value="NZ_CP159837.1"/>
</dbReference>
<organism evidence="3">
    <name type="scientific">Planktothricoides raciborskii GIHE-MW2</name>
    <dbReference type="NCBI Taxonomy" id="2792601"/>
    <lineage>
        <taxon>Bacteria</taxon>
        <taxon>Bacillati</taxon>
        <taxon>Cyanobacteriota</taxon>
        <taxon>Cyanophyceae</taxon>
        <taxon>Oscillatoriophycideae</taxon>
        <taxon>Oscillatoriales</taxon>
        <taxon>Oscillatoriaceae</taxon>
        <taxon>Planktothricoides</taxon>
    </lineage>
</organism>
<gene>
    <name evidence="3" type="ORF">ABWT76_001010</name>
</gene>
<sequence>MKKITYPLFFAALSSLALPEAASAVCWDGAFSCQTLNQGVLTINEYTVRAGYPLEEFPNIGAGSVIMDAMFNPNQSGKYGFISAITSADGPTIFYDGTLIEKPLLDPPPGGYFMMPPGLIDFLPYYDAEPGLENYFFDQPTASFPDVLSIGGRAEAKFETWLVEVLDEVFGDDPNKAQDDFFSVKPLVGWTWGYDIQSNDNGNENPFEVEDFITTAQPFSWLTQGPTNDWLTALNRVYGSEELGTEDRFNVTVASVPEPSTVLGLIGLGILGAKSARKRKA</sequence>
<feature type="domain" description="Ice-binding protein C-terminal" evidence="2">
    <location>
        <begin position="255"/>
        <end position="279"/>
    </location>
</feature>